<evidence type="ECO:0000256" key="1">
    <source>
        <dbReference type="SAM" id="Phobius"/>
    </source>
</evidence>
<feature type="transmembrane region" description="Helical" evidence="1">
    <location>
        <begin position="21"/>
        <end position="41"/>
    </location>
</feature>
<feature type="transmembrane region" description="Helical" evidence="1">
    <location>
        <begin position="47"/>
        <end position="68"/>
    </location>
</feature>
<accession>A0A1H7KMY3</accession>
<dbReference type="AlphaFoldDB" id="A0A1H7KMY3"/>
<keyword evidence="1" id="KW-0812">Transmembrane</keyword>
<feature type="transmembrane region" description="Helical" evidence="1">
    <location>
        <begin position="88"/>
        <end position="105"/>
    </location>
</feature>
<dbReference type="Proteomes" id="UP000199421">
    <property type="component" value="Unassembled WGS sequence"/>
</dbReference>
<keyword evidence="1" id="KW-1133">Transmembrane helix</keyword>
<dbReference type="RefSeq" id="WP_093320860.1">
    <property type="nucleotide sequence ID" value="NZ_FOAF01000001.1"/>
</dbReference>
<keyword evidence="1" id="KW-0472">Membrane</keyword>
<sequence length="111" mass="13087">METSDKKEVLPFSKFQKIKLFSFYPILAIQALWCIVKIDTFTIDWRLIPLVLLIIAGVTHTIGLTYYYKYAKEREMTRSTGMRKMGNYFLSTASMVALIGFWFILDMSRFY</sequence>
<evidence type="ECO:0000313" key="2">
    <source>
        <dbReference type="EMBL" id="SEK87880.1"/>
    </source>
</evidence>
<name>A0A1H7KMY3_OLID1</name>
<dbReference type="STRING" id="407022.SAMN05661044_01401"/>
<gene>
    <name evidence="2" type="ORF">SAMN05661044_01401</name>
</gene>
<evidence type="ECO:0000313" key="3">
    <source>
        <dbReference type="Proteomes" id="UP000199421"/>
    </source>
</evidence>
<protein>
    <submittedName>
        <fullName evidence="2">Uncharacterized protein</fullName>
    </submittedName>
</protein>
<proteinExistence type="predicted"/>
<organism evidence="2 3">
    <name type="scientific">Olivibacter domesticus</name>
    <name type="common">Pseudosphingobacterium domesticum</name>
    <dbReference type="NCBI Taxonomy" id="407022"/>
    <lineage>
        <taxon>Bacteria</taxon>
        <taxon>Pseudomonadati</taxon>
        <taxon>Bacteroidota</taxon>
        <taxon>Sphingobacteriia</taxon>
        <taxon>Sphingobacteriales</taxon>
        <taxon>Sphingobacteriaceae</taxon>
        <taxon>Olivibacter</taxon>
    </lineage>
</organism>
<keyword evidence="3" id="KW-1185">Reference proteome</keyword>
<reference evidence="3" key="1">
    <citation type="submission" date="2016-10" db="EMBL/GenBank/DDBJ databases">
        <authorList>
            <person name="Varghese N."/>
            <person name="Submissions S."/>
        </authorList>
    </citation>
    <scope>NUCLEOTIDE SEQUENCE [LARGE SCALE GENOMIC DNA]</scope>
    <source>
        <strain evidence="3">DSM 18733</strain>
    </source>
</reference>
<dbReference type="EMBL" id="FOAF01000001">
    <property type="protein sequence ID" value="SEK87880.1"/>
    <property type="molecule type" value="Genomic_DNA"/>
</dbReference>